<dbReference type="PANTHER" id="PTHR33096:SF1">
    <property type="entry name" value="CXC1-LIKE CYSTEINE CLUSTER ASSOCIATED WITH KDZ TRANSPOSASES DOMAIN-CONTAINING PROTEIN"/>
    <property type="match status" value="1"/>
</dbReference>
<dbReference type="Pfam" id="PF18758">
    <property type="entry name" value="KDZ"/>
    <property type="match status" value="1"/>
</dbReference>
<protein>
    <recommendedName>
        <fullName evidence="5">CxC1-like cysteine cluster associated with KDZ transposases domain-containing protein</fullName>
    </recommendedName>
</protein>
<keyword evidence="4" id="KW-1185">Reference proteome</keyword>
<gene>
    <name evidence="3" type="ORF">AAF712_011638</name>
</gene>
<feature type="region of interest" description="Disordered" evidence="2">
    <location>
        <begin position="383"/>
        <end position="405"/>
    </location>
</feature>
<dbReference type="PANTHER" id="PTHR33096">
    <property type="entry name" value="CXC2 DOMAIN-CONTAINING PROTEIN"/>
    <property type="match status" value="1"/>
</dbReference>
<dbReference type="EMBL" id="JBBXMP010000133">
    <property type="protein sequence ID" value="KAL0061495.1"/>
    <property type="molecule type" value="Genomic_DNA"/>
</dbReference>
<comment type="caution">
    <text evidence="3">The sequence shown here is derived from an EMBL/GenBank/DDBJ whole genome shotgun (WGS) entry which is preliminary data.</text>
</comment>
<evidence type="ECO:0000313" key="3">
    <source>
        <dbReference type="EMBL" id="KAL0061495.1"/>
    </source>
</evidence>
<dbReference type="Proteomes" id="UP001437256">
    <property type="component" value="Unassembled WGS sequence"/>
</dbReference>
<evidence type="ECO:0000313" key="4">
    <source>
        <dbReference type="Proteomes" id="UP001437256"/>
    </source>
</evidence>
<evidence type="ECO:0008006" key="5">
    <source>
        <dbReference type="Google" id="ProtNLM"/>
    </source>
</evidence>
<keyword evidence="1" id="KW-0175">Coiled coil</keyword>
<sequence>MSSSKRRRTRNDGLSDSVNIISLDEDYDIVETRATGYGQNYWDEAKARVCSMWELLSYQRNDLFDSSGHGFRFSDIPIYNPDAADDDWNDDAPIPIGEEGAMNSHAGGEYNFHTFLSTLLADAPRYEIGADLSLSSNVTSSRINMRDRHYRTEDQNESWERQLPRLVDAYLDHQAHGPPDSADDDQCEGEPWDITCMDFYAYELIQNMRHVREALTTNESLARYGLLDGSPDDPSIAFSFKFLESFRQIHRVCPRFSISGLSRMLTNIHGLFPKPHLEQQLRIAYDAYLAIQREVQLCVDKALGRDTHEYFVRNICPPCTYRLENEVELKPTILMAMDGNNSLKLVDTDKRYGRARLDTRRLRHPRWLDAEFVDQYKDEVANARHKKPTKPNADFGSPCDQPDSEGNPVTWVNEDELDDLFDKLSPCVEQWKAAGPEANKKMFSFFSISGIFVSVCRHGHVLVICDMRRSGELMKYPLAIVKALLDRYGKDLGLGYDIMCAFYKTLLRSEKLRDQVVAFRLKGVVPAFHGHAHNRKCQVSWHPMYTIGVGLEDFEGCERFSESNHLASTTRLASEFHRHQSLMEHFDFHDIDKHMASGNFIHANYRQALSRLVEDSQLFSELCEKGGISEEDCQQFLDQEIEHFSKDHQELPEVTMRLDYVELLQRLTRQKEASDEAQAQYLNAQRGKRVSAKQLQSLHTRSRTALERYKLTMEEVFDFEHEHNHFKRWNPSDKEYQETLVAMRGRNYRRALEKLERLVVQRLLELTKLNMSGVGYKQREKITQALRAQAKAIQKALDEYNEVAMNMDPPRPQLEWKDILNMVSLADFDLLKDTHLDLTDVAWAQPHHRECMRLYFGLKRAREEITRLNVEIRRLITFMIDNYADHFHAAEKIANEGNSVLAWEISERMKIMVEVDGHIAMRLVQTSTLVPGRRIDRDPSVTDSAQLPGWAPAILGLTRTYDHYDIVVPATGSSELPSAESHEDANAESLLDFFEEISTDRPRTYDLDSPGRAEGQWLRLRGYAPELVPQLIEERAQFREETRNRWAQTMLEQAKLRDQAFRRIRSYSNKLAPALWSRPRKTPELIARYTQAKADLEAQHDVIEARIRQLERAIRRLRPPTLILTRRVKVFASPEVEALIAKKADRLKTLT</sequence>
<accession>A0ABR2ZJJ1</accession>
<proteinExistence type="predicted"/>
<reference evidence="3 4" key="1">
    <citation type="submission" date="2024-05" db="EMBL/GenBank/DDBJ databases">
        <title>A draft genome resource for the thread blight pathogen Marasmius tenuissimus strain MS-2.</title>
        <authorList>
            <person name="Yulfo-Soto G.E."/>
            <person name="Baruah I.K."/>
            <person name="Amoako-Attah I."/>
            <person name="Bukari Y."/>
            <person name="Meinhardt L.W."/>
            <person name="Bailey B.A."/>
            <person name="Cohen S.P."/>
        </authorList>
    </citation>
    <scope>NUCLEOTIDE SEQUENCE [LARGE SCALE GENOMIC DNA]</scope>
    <source>
        <strain evidence="3 4">MS-2</strain>
    </source>
</reference>
<feature type="coiled-coil region" evidence="1">
    <location>
        <begin position="1086"/>
        <end position="1113"/>
    </location>
</feature>
<dbReference type="InterPro" id="IPR040521">
    <property type="entry name" value="KDZ"/>
</dbReference>
<evidence type="ECO:0000256" key="2">
    <source>
        <dbReference type="SAM" id="MobiDB-lite"/>
    </source>
</evidence>
<evidence type="ECO:0000256" key="1">
    <source>
        <dbReference type="SAM" id="Coils"/>
    </source>
</evidence>
<name>A0ABR2ZJJ1_9AGAR</name>
<organism evidence="3 4">
    <name type="scientific">Marasmius tenuissimus</name>
    <dbReference type="NCBI Taxonomy" id="585030"/>
    <lineage>
        <taxon>Eukaryota</taxon>
        <taxon>Fungi</taxon>
        <taxon>Dikarya</taxon>
        <taxon>Basidiomycota</taxon>
        <taxon>Agaricomycotina</taxon>
        <taxon>Agaricomycetes</taxon>
        <taxon>Agaricomycetidae</taxon>
        <taxon>Agaricales</taxon>
        <taxon>Marasmiineae</taxon>
        <taxon>Marasmiaceae</taxon>
        <taxon>Marasmius</taxon>
    </lineage>
</organism>